<dbReference type="GO" id="GO:0033353">
    <property type="term" value="P:S-adenosylmethionine cycle"/>
    <property type="evidence" value="ECO:0007669"/>
    <property type="project" value="TreeGrafter"/>
</dbReference>
<dbReference type="Proteomes" id="UP000054729">
    <property type="component" value="Unassembled WGS sequence"/>
</dbReference>
<keyword evidence="6" id="KW-0378">Hydrolase</keyword>
<dbReference type="EMBL" id="LNZB01000038">
    <property type="protein sequence ID" value="KTD78809.1"/>
    <property type="molecule type" value="Genomic_DNA"/>
</dbReference>
<protein>
    <submittedName>
        <fullName evidence="6">Adenosylhomocysteinase</fullName>
        <ecNumber evidence="6">3.3.1.1</ecNumber>
    </submittedName>
</protein>
<dbReference type="PATRIC" id="fig|66969.6.peg.1723"/>
<dbReference type="InterPro" id="IPR015878">
    <property type="entry name" value="Ado_hCys_hydrolase_NAD-bd"/>
</dbReference>
<dbReference type="InterPro" id="IPR000043">
    <property type="entry name" value="Adenosylhomocysteinase-like"/>
</dbReference>
<dbReference type="SMART" id="SM00997">
    <property type="entry name" value="AdoHcyase_NAD"/>
    <property type="match status" value="1"/>
</dbReference>
<dbReference type="InterPro" id="IPR036291">
    <property type="entry name" value="NAD(P)-bd_dom_sf"/>
</dbReference>
<dbReference type="Pfam" id="PF00670">
    <property type="entry name" value="AdoHcyase_NAD"/>
    <property type="match status" value="1"/>
</dbReference>
<proteinExistence type="inferred from homology"/>
<evidence type="ECO:0000256" key="4">
    <source>
        <dbReference type="ARBA" id="ARBA00023027"/>
    </source>
</evidence>
<dbReference type="AlphaFoldDB" id="A0A0W1ABW6"/>
<dbReference type="InterPro" id="IPR042172">
    <property type="entry name" value="Adenosylhomocyst_ase-like_sf"/>
</dbReference>
<evidence type="ECO:0000256" key="2">
    <source>
        <dbReference type="ARBA" id="ARBA00007122"/>
    </source>
</evidence>
<dbReference type="SUPFAM" id="SSF52283">
    <property type="entry name" value="Formate/glycerate dehydrogenase catalytic domain-like"/>
    <property type="match status" value="1"/>
</dbReference>
<keyword evidence="7" id="KW-1185">Reference proteome</keyword>
<dbReference type="Gene3D" id="3.40.50.720">
    <property type="entry name" value="NAD(P)-binding Rossmann-like Domain"/>
    <property type="match status" value="1"/>
</dbReference>
<dbReference type="STRING" id="66969.Lwal_1579"/>
<organism evidence="6 7">
    <name type="scientific">Legionella waltersii</name>
    <dbReference type="NCBI Taxonomy" id="66969"/>
    <lineage>
        <taxon>Bacteria</taxon>
        <taxon>Pseudomonadati</taxon>
        <taxon>Pseudomonadota</taxon>
        <taxon>Gammaproteobacteria</taxon>
        <taxon>Legionellales</taxon>
        <taxon>Legionellaceae</taxon>
        <taxon>Legionella</taxon>
    </lineage>
</organism>
<dbReference type="GO" id="GO:0004013">
    <property type="term" value="F:adenosylhomocysteinase activity"/>
    <property type="evidence" value="ECO:0007669"/>
    <property type="project" value="TreeGrafter"/>
</dbReference>
<dbReference type="RefSeq" id="WP_058480276.1">
    <property type="nucleotide sequence ID" value="NZ_CAAAIQ010000015.1"/>
</dbReference>
<name>A0A0W1ABW6_9GAMM</name>
<dbReference type="Gene3D" id="3.40.50.1480">
    <property type="entry name" value="Adenosylhomocysteinase-like"/>
    <property type="match status" value="2"/>
</dbReference>
<dbReference type="OrthoDB" id="9805103at2"/>
<comment type="cofactor">
    <cofactor evidence="1">
        <name>NAD(+)</name>
        <dbReference type="ChEBI" id="CHEBI:57540"/>
    </cofactor>
</comment>
<keyword evidence="4" id="KW-0520">NAD</keyword>
<evidence type="ECO:0000259" key="5">
    <source>
        <dbReference type="SMART" id="SM00997"/>
    </source>
</evidence>
<keyword evidence="3" id="KW-0554">One-carbon metabolism</keyword>
<comment type="caution">
    <text evidence="6">The sequence shown here is derived from an EMBL/GenBank/DDBJ whole genome shotgun (WGS) entry which is preliminary data.</text>
</comment>
<dbReference type="PANTHER" id="PTHR23420">
    <property type="entry name" value="ADENOSYLHOMOCYSTEINASE"/>
    <property type="match status" value="1"/>
</dbReference>
<evidence type="ECO:0000313" key="6">
    <source>
        <dbReference type="EMBL" id="KTD78809.1"/>
    </source>
</evidence>
<evidence type="ECO:0000313" key="7">
    <source>
        <dbReference type="Proteomes" id="UP000054729"/>
    </source>
</evidence>
<dbReference type="SUPFAM" id="SSF51735">
    <property type="entry name" value="NAD(P)-binding Rossmann-fold domains"/>
    <property type="match status" value="1"/>
</dbReference>
<sequence length="362" mass="40698">MDVQTKLMQLIQFNEDVFKDSKVMMLNSLRELWLKTQALKGIRILHNIPLTYETLVKLESLQASGADLTVTHTKFIPVSPKSKIIDLLHKLGITYIEHHKDIQGEFDVALDCCAEVLEMNNVQIKKGVVELTQSGGNIYQEANTSFPVINVDDSHLKKLEGMYGTGEAFVRAFKELTGESIENKRFIVFGFGKVGKGIVKYLAKETNNIVVVDSSEDMLKVAKQMGYETVFFSDDEKLKKFCREAFCLVTATGQKHVLSEILNNDDCTHAYVANMGASDEIGPAINHKRVLCNKTPINFSLAHPTRIHFLDPVFYAHNLGAQILLENNLSPGCHAYPSYLDDLIIKLWNKDNPIDINDIYAS</sequence>
<feature type="domain" description="S-adenosyl-L-homocysteine hydrolase NAD binding" evidence="5">
    <location>
        <begin position="161"/>
        <end position="324"/>
    </location>
</feature>
<evidence type="ECO:0000256" key="3">
    <source>
        <dbReference type="ARBA" id="ARBA00022563"/>
    </source>
</evidence>
<dbReference type="GO" id="GO:0006730">
    <property type="term" value="P:one-carbon metabolic process"/>
    <property type="evidence" value="ECO:0007669"/>
    <property type="project" value="UniProtKB-KW"/>
</dbReference>
<accession>A0A0W1ABW6</accession>
<dbReference type="EC" id="3.3.1.1" evidence="6"/>
<dbReference type="PANTHER" id="PTHR23420:SF0">
    <property type="entry name" value="ADENOSYLHOMOCYSTEINASE"/>
    <property type="match status" value="1"/>
</dbReference>
<reference evidence="6 7" key="1">
    <citation type="submission" date="2015-11" db="EMBL/GenBank/DDBJ databases">
        <title>Genomic analysis of 38 Legionella species identifies large and diverse effector repertoires.</title>
        <authorList>
            <person name="Burstein D."/>
            <person name="Amaro F."/>
            <person name="Zusman T."/>
            <person name="Lifshitz Z."/>
            <person name="Cohen O."/>
            <person name="Gilbert J.A."/>
            <person name="Pupko T."/>
            <person name="Shuman H.A."/>
            <person name="Segal G."/>
        </authorList>
    </citation>
    <scope>NUCLEOTIDE SEQUENCE [LARGE SCALE GENOMIC DNA]</scope>
    <source>
        <strain evidence="6 7">ATCC 51914</strain>
    </source>
</reference>
<evidence type="ECO:0000256" key="1">
    <source>
        <dbReference type="ARBA" id="ARBA00001911"/>
    </source>
</evidence>
<gene>
    <name evidence="6" type="ORF">Lwal_1579</name>
</gene>
<dbReference type="GO" id="GO:0005829">
    <property type="term" value="C:cytosol"/>
    <property type="evidence" value="ECO:0007669"/>
    <property type="project" value="TreeGrafter"/>
</dbReference>
<comment type="similarity">
    <text evidence="2">Belongs to the adenosylhomocysteinase family.</text>
</comment>